<organism evidence="3 4">
    <name type="scientific">Xanthomonas albilineans (strain GPE PC73 / CFBP 7063)</name>
    <dbReference type="NCBI Taxonomy" id="380358"/>
    <lineage>
        <taxon>Bacteria</taxon>
        <taxon>Pseudomonadati</taxon>
        <taxon>Pseudomonadota</taxon>
        <taxon>Gammaproteobacteria</taxon>
        <taxon>Lysobacterales</taxon>
        <taxon>Lysobacteraceae</taxon>
        <taxon>Xanthomonas</taxon>
    </lineage>
</organism>
<dbReference type="KEGG" id="xal:XALC_3013"/>
<feature type="compositionally biased region" description="Basic and acidic residues" evidence="1">
    <location>
        <begin position="111"/>
        <end position="127"/>
    </location>
</feature>
<evidence type="ECO:0000313" key="4">
    <source>
        <dbReference type="Proteomes" id="UP000001890"/>
    </source>
</evidence>
<feature type="compositionally biased region" description="Polar residues" evidence="1">
    <location>
        <begin position="128"/>
        <end position="141"/>
    </location>
</feature>
<dbReference type="Proteomes" id="UP000001890">
    <property type="component" value="Chromosome"/>
</dbReference>
<sequence length="157" mass="16699">MLYTVCEGDYASSFLHVGTPMSKLTIITDRALDLASHAGDSLKHLGPQANKWLQSGMTIGAIKAGAALGAVKTGGKATRNAVRRNPALAIAAAAVGVGLIGYAIYRKRQRDKTAPIEGKAQRIETETTKQSNGGTRRSASATHRVRRRRTAQDATEQ</sequence>
<evidence type="ECO:0000313" key="3">
    <source>
        <dbReference type="EMBL" id="CBA17490.1"/>
    </source>
</evidence>
<keyword evidence="2" id="KW-1133">Transmembrane helix</keyword>
<accession>D2UGH9</accession>
<keyword evidence="4" id="KW-1185">Reference proteome</keyword>
<feature type="region of interest" description="Disordered" evidence="1">
    <location>
        <begin position="111"/>
        <end position="157"/>
    </location>
</feature>
<dbReference type="EMBL" id="FP565176">
    <property type="protein sequence ID" value="CBA17490.1"/>
    <property type="molecule type" value="Genomic_DNA"/>
</dbReference>
<evidence type="ECO:0008006" key="5">
    <source>
        <dbReference type="Google" id="ProtNLM"/>
    </source>
</evidence>
<gene>
    <name evidence="3" type="ordered locus">XALc_3013</name>
</gene>
<protein>
    <recommendedName>
        <fullName evidence="5">Transmembrane protein</fullName>
    </recommendedName>
</protein>
<proteinExistence type="predicted"/>
<keyword evidence="2" id="KW-0472">Membrane</keyword>
<evidence type="ECO:0000256" key="1">
    <source>
        <dbReference type="SAM" id="MobiDB-lite"/>
    </source>
</evidence>
<feature type="transmembrane region" description="Helical" evidence="2">
    <location>
        <begin position="87"/>
        <end position="105"/>
    </location>
</feature>
<reference evidence="3 4" key="1">
    <citation type="journal article" date="2009" name="BMC Genomics">
        <title>The complete genome sequence of Xanthomonas albilineans provides new insights into the reductive genome evolution of the xylem-limited Xanthomonadaceae.</title>
        <authorList>
            <person name="Pieretti I."/>
            <person name="Royer M."/>
            <person name="Barbe V."/>
            <person name="Carrere S."/>
            <person name="Koebnik R."/>
            <person name="Cociancich S."/>
            <person name="Couloux A."/>
            <person name="Darrasse A."/>
            <person name="Gouzy J."/>
            <person name="Jacques M.A."/>
            <person name="Lauber E."/>
            <person name="Manceau C."/>
            <person name="Mangenot S."/>
            <person name="Poussier S."/>
            <person name="Segurens B."/>
            <person name="Szurek B."/>
            <person name="Verdier V."/>
            <person name="Arlat M."/>
            <person name="Rott P."/>
        </authorList>
    </citation>
    <scope>NUCLEOTIDE SEQUENCE [LARGE SCALE GENOMIC DNA]</scope>
    <source>
        <strain evidence="4">GPE PC73 / CFBP 7063</strain>
    </source>
</reference>
<dbReference type="AlphaFoldDB" id="D2UGH9"/>
<dbReference type="STRING" id="380358.XALC_3013"/>
<name>D2UGH9_XANAP</name>
<evidence type="ECO:0000256" key="2">
    <source>
        <dbReference type="SAM" id="Phobius"/>
    </source>
</evidence>
<keyword evidence="2" id="KW-0812">Transmembrane</keyword>